<evidence type="ECO:0000256" key="8">
    <source>
        <dbReference type="ARBA" id="ARBA00022840"/>
    </source>
</evidence>
<dbReference type="InterPro" id="IPR035699">
    <property type="entry name" value="AAA_6"/>
</dbReference>
<evidence type="ECO:0000256" key="13">
    <source>
        <dbReference type="ARBA" id="ARBA00033439"/>
    </source>
</evidence>
<dbReference type="Gene3D" id="1.20.58.1120">
    <property type="match status" value="1"/>
</dbReference>
<name>A0A1B2JDX9_PICPA</name>
<dbReference type="Gene3D" id="1.10.472.130">
    <property type="match status" value="1"/>
</dbReference>
<feature type="domain" description="AAA+ ATPase" evidence="15">
    <location>
        <begin position="1817"/>
        <end position="1955"/>
    </location>
</feature>
<evidence type="ECO:0000256" key="2">
    <source>
        <dbReference type="ARBA" id="ARBA00008887"/>
    </source>
</evidence>
<protein>
    <recommendedName>
        <fullName evidence="3">Dynein heavy chain, cytoplasmic</fullName>
    </recommendedName>
    <alternativeName>
        <fullName evidence="13">Dynein heavy chain, cytosolic</fullName>
    </alternativeName>
</protein>
<dbReference type="Pfam" id="PF12781">
    <property type="entry name" value="AAA_9"/>
    <property type="match status" value="1"/>
</dbReference>
<accession>A0A1B2JDX9</accession>
<dbReference type="Pfam" id="PF12774">
    <property type="entry name" value="AAA_6"/>
    <property type="match status" value="1"/>
</dbReference>
<dbReference type="Gene3D" id="1.20.920.20">
    <property type="match status" value="1"/>
</dbReference>
<dbReference type="Gene3D" id="6.10.140.1060">
    <property type="match status" value="1"/>
</dbReference>
<evidence type="ECO:0000256" key="11">
    <source>
        <dbReference type="ARBA" id="ARBA00023175"/>
    </source>
</evidence>
<keyword evidence="12" id="KW-0206">Cytoskeleton</keyword>
<dbReference type="Pfam" id="PF12777">
    <property type="entry name" value="MT"/>
    <property type="match status" value="1"/>
</dbReference>
<dbReference type="InterPro" id="IPR041658">
    <property type="entry name" value="AAA_lid_11"/>
</dbReference>
<dbReference type="InterPro" id="IPR043157">
    <property type="entry name" value="Dynein_AAA1S"/>
</dbReference>
<feature type="coiled-coil region" evidence="14">
    <location>
        <begin position="3264"/>
        <end position="3319"/>
    </location>
</feature>
<feature type="domain" description="AAA+ ATPase" evidence="15">
    <location>
        <begin position="2105"/>
        <end position="2258"/>
    </location>
</feature>
<keyword evidence="6" id="KW-0677">Repeat</keyword>
<dbReference type="InterPro" id="IPR024317">
    <property type="entry name" value="Dynein_heavy_chain_D4_dom"/>
</dbReference>
<gene>
    <name evidence="16" type="primary">DYN1</name>
    <name evidence="16" type="ORF">ATY40_BA7502408</name>
</gene>
<evidence type="ECO:0000256" key="7">
    <source>
        <dbReference type="ARBA" id="ARBA00022741"/>
    </source>
</evidence>
<dbReference type="GO" id="GO:0007052">
    <property type="term" value="P:mitotic spindle organization"/>
    <property type="evidence" value="ECO:0007669"/>
    <property type="project" value="TreeGrafter"/>
</dbReference>
<keyword evidence="9" id="KW-0243">Dynein</keyword>
<evidence type="ECO:0000256" key="10">
    <source>
        <dbReference type="ARBA" id="ARBA00023054"/>
    </source>
</evidence>
<dbReference type="InterPro" id="IPR042228">
    <property type="entry name" value="Dynein_linker_3"/>
</dbReference>
<evidence type="ECO:0000256" key="1">
    <source>
        <dbReference type="ARBA" id="ARBA00004245"/>
    </source>
</evidence>
<evidence type="ECO:0000256" key="14">
    <source>
        <dbReference type="SAM" id="Coils"/>
    </source>
</evidence>
<dbReference type="GO" id="GO:0005868">
    <property type="term" value="C:cytoplasmic dynein complex"/>
    <property type="evidence" value="ECO:0007669"/>
    <property type="project" value="TreeGrafter"/>
</dbReference>
<dbReference type="EMBL" id="CP014585">
    <property type="protein sequence ID" value="ANZ76269.1"/>
    <property type="molecule type" value="Genomic_DNA"/>
</dbReference>
<dbReference type="InterPro" id="IPR041466">
    <property type="entry name" value="Dynein_AAA5_ext"/>
</dbReference>
<feature type="coiled-coil region" evidence="14">
    <location>
        <begin position="1180"/>
        <end position="1240"/>
    </location>
</feature>
<keyword evidence="8" id="KW-0067">ATP-binding</keyword>
<dbReference type="PANTHER" id="PTHR10676:SF314">
    <property type="entry name" value="CYTOPLASMIC DYNEIN 1 HEAVY CHAIN 1"/>
    <property type="match status" value="1"/>
</dbReference>
<keyword evidence="5" id="KW-0493">Microtubule</keyword>
<evidence type="ECO:0000256" key="12">
    <source>
        <dbReference type="ARBA" id="ARBA00023212"/>
    </source>
</evidence>
<keyword evidence="7" id="KW-0547">Nucleotide-binding</keyword>
<feature type="coiled-coil region" evidence="14">
    <location>
        <begin position="3052"/>
        <end position="3086"/>
    </location>
</feature>
<dbReference type="GO" id="GO:0000235">
    <property type="term" value="C:astral microtubule"/>
    <property type="evidence" value="ECO:0007669"/>
    <property type="project" value="UniProtKB-ARBA"/>
</dbReference>
<dbReference type="SMART" id="SM00382">
    <property type="entry name" value="AAA"/>
    <property type="match status" value="4"/>
</dbReference>
<dbReference type="Gene3D" id="1.10.8.710">
    <property type="match status" value="1"/>
</dbReference>
<dbReference type="GO" id="GO:0030473">
    <property type="term" value="P:nuclear migration along microtubule"/>
    <property type="evidence" value="ECO:0007669"/>
    <property type="project" value="UniProtKB-ARBA"/>
</dbReference>
<keyword evidence="10 14" id="KW-0175">Coiled coil</keyword>
<dbReference type="InterPro" id="IPR035706">
    <property type="entry name" value="AAA_9"/>
</dbReference>
<dbReference type="InterPro" id="IPR013594">
    <property type="entry name" value="Dynein_heavy_tail"/>
</dbReference>
<evidence type="ECO:0000256" key="6">
    <source>
        <dbReference type="ARBA" id="ARBA00022737"/>
    </source>
</evidence>
<feature type="domain" description="AAA+ ATPase" evidence="15">
    <location>
        <begin position="2464"/>
        <end position="2612"/>
    </location>
</feature>
<evidence type="ECO:0000256" key="3">
    <source>
        <dbReference type="ARBA" id="ARBA00022197"/>
    </source>
</evidence>
<dbReference type="SUPFAM" id="SSF52540">
    <property type="entry name" value="P-loop containing nucleoside triphosphate hydrolases"/>
    <property type="match status" value="4"/>
</dbReference>
<dbReference type="Gene3D" id="1.10.287.2620">
    <property type="match status" value="1"/>
</dbReference>
<dbReference type="Gene3D" id="1.10.8.720">
    <property type="entry name" value="Region D6 of dynein motor"/>
    <property type="match status" value="1"/>
</dbReference>
<keyword evidence="4" id="KW-0963">Cytoplasm</keyword>
<dbReference type="Pfam" id="PF08385">
    <property type="entry name" value="DHC_N1"/>
    <property type="match status" value="1"/>
</dbReference>
<dbReference type="Gene3D" id="1.20.140.100">
    <property type="entry name" value="Dynein heavy chain, N-terminal domain 2"/>
    <property type="match status" value="1"/>
</dbReference>
<dbReference type="FunFam" id="3.40.50.300:FF:000996">
    <property type="entry name" value="Cytoplasmic dynein heavy chain"/>
    <property type="match status" value="1"/>
</dbReference>
<dbReference type="OrthoDB" id="447173at2759"/>
<dbReference type="GO" id="GO:0031122">
    <property type="term" value="P:cytoplasmic microtubule organization"/>
    <property type="evidence" value="ECO:0007669"/>
    <property type="project" value="TreeGrafter"/>
</dbReference>
<evidence type="ECO:0000313" key="16">
    <source>
        <dbReference type="EMBL" id="ANZ76269.1"/>
    </source>
</evidence>
<dbReference type="GO" id="GO:0000070">
    <property type="term" value="P:mitotic sister chromatid segregation"/>
    <property type="evidence" value="ECO:0007669"/>
    <property type="project" value="UniProtKB-ARBA"/>
</dbReference>
<dbReference type="GO" id="GO:0005816">
    <property type="term" value="C:spindle pole body"/>
    <property type="evidence" value="ECO:0007669"/>
    <property type="project" value="UniProtKB-ARBA"/>
</dbReference>
<dbReference type="GO" id="GO:0045505">
    <property type="term" value="F:dynein intermediate chain binding"/>
    <property type="evidence" value="ECO:0007669"/>
    <property type="project" value="InterPro"/>
</dbReference>
<dbReference type="GO" id="GO:0005524">
    <property type="term" value="F:ATP binding"/>
    <property type="evidence" value="ECO:0007669"/>
    <property type="project" value="UniProtKB-KW"/>
</dbReference>
<dbReference type="PANTHER" id="PTHR10676">
    <property type="entry name" value="DYNEIN HEAVY CHAIN FAMILY PROTEIN"/>
    <property type="match status" value="1"/>
</dbReference>
<evidence type="ECO:0000313" key="17">
    <source>
        <dbReference type="Proteomes" id="UP000094565"/>
    </source>
</evidence>
<dbReference type="Pfam" id="PF22597">
    <property type="entry name" value="DYN_lid"/>
    <property type="match status" value="1"/>
</dbReference>
<sequence length="4148" mass="475223">MTTIDIPHINKQESPIGSITVERLSEFVFGLSRFVQGASKECRDQFQSAEASNSFKAFIETPSKGALFVYKMISQQDETILIFRVLHNTVPRLTHVSSILALLKDTGPIKNERDLQIINVPITEFVERSLVGYLKDLVSQTVGTFFDAFTRENQQTHNLSPSFTTTKRKISELTLALEQFQQEIKAPELLRYTHTTVREALAQSASTGESRPPVDFIDSALIENPEYINEIHSIVNNWIRLAQQITHLSHEPDDGSSDDEVRFWITLEHVLIRLKTQLESPEVTVSLEVLKKAKRFSATVSFIPDTGISQALSITSQYTPFLKEIPMQSFIAATDIQKLQEAISDVFHSLRKLKSTDYPVPRALLWIETFSKDIKKKLQLIIEHYHLMSLPFDDFILKTASIESFFVSLHEQLQLFIELARLVVRKRSEKYLLIKVNLHTDEMEEQLQYVKKFRSSHHDLYNIIHHITSVQTMVNSSDLFRALEFAYEPMKNLNCIDTSSEGTISFSAAEAIYKARKEQIEAQLIGIFRDRMDLASTFTQMIQVHQTFSFLLTRPSVVYAVQDHRLQLLKFFKDEVTQMSLQLSRDTPLESLLQLRGVTRISHAMLNSIHLGNKLEQLVAKLELVLGNDWSQYPDGQKLQADISSLESRLNTPEIYSQWFLRYKDLDEDLLRSKPVLRIVKNIATDHLQLFVNFEDMNFQFSKDIESLISMGFDVPQNLIRANRKVKQIFPIVSGLSLSLLLFASIMKTVDQYEMFQILLRPAIEQIIEQISHILDTTWNIVLKAQELKCLVQTESKPKEIQVFDLIMKTQDDIYQTYRQLENLIVFKSKLHELFMKLKECPYTLISIKGTLSLFQKIVNDLSINYNKEVMSNFVSFLNDELSEALRKKGTQELERWRNSFTNQTSQATIKSKHIVEIENRQVSIVPPLQYFKTICVQELGQLIEVVQEQQMLVSGSKSEINKFSFVSDLLYEDIVLCLEALEKSYQLANTYFNTWYECESLWHLNLQDVVSQLNNEIESWSTFVLEFNSARLTMDQPTYRQGPLSINCEQIYDRVTSKYDQWQGDILLRFAELLEETGLSLKSSLAEARMKLESRSIDPRNMKSTIRLIVDITEIQEDIPSWNKLVQLYESGQKILQRSRTNQKKISLSHHQLFSDFMSVTDLLNSRLTSLERLHDIIAEDLESEASTLSEKINHTKNKWNLDKPISGKLKPTDALEALKIFEKLFTDLEEEAQRINSAISLLKIPIRPVFDLQDCQIEFNDLEVVWRTIETINVDIEHLRREKWLNLEIVTLQQGLEGLSLKGKSTPVAIRQYLAFEEVLNEIKRLIETVVILNELKNPNIKLRHWNQLFELLERSPVAVEELTIGTLWDLDLCSCKRTIQDLVEQANGEGTIEDSLSKLQSTYQSLFFETIVYKGKYKIIKGWDRLFQQCSDDINLLASIHHSTHYKSFRHEVITWEDKLSELYTILHVWVDVQKQWIYLSGIFDESVDIQRLLPLEYSRFRNVSLEFTNLGQNLGLLVLQIREEKGLADKLNNQQKALKVIRKSLSKFLETQRDIYNRFYFLGDDDLVELIGQSSDLLIVSKHIQKLFPGVSTLIQQGTKVIGLKSPEQEVFYLNSPVLAQGVELVNFLRVLEEEIKCSLSSYITEAFSSWNNYVSDPCNDSLLLHLVESFPGQAIIVGLQLLWTNIIELNSLTPVEAEKNYSRMLTTVSTLVSGEINHILRRKLESVIIELLHQTKFISERTEREVSLSSPEWLLQQRFYFDSSSTTTTQIIVKQGLSCFQYGYEYLGIPPRLVYTPLTHKAFISMTQSLDQKLSTSLVGPAGTGKTETVKALGNNLGRMVLVFNCDELFDFQAVNRILLGICRVGAWACFDEFNRLDASTLSALSAEIAKIQFALQSPSAVEVEILNTFTTINRASSIFITSNPDYSGRSIIPENLKDKYRVIKLLQPDSHMIVQVHLTTQGFRNAQSITSVITPFFEQMKQYCSNQVHYDFGLRAFKGVLANCGARRRRSSLSSDAFTEEAEFRLVLDSLEKIVLPKLVEEDEKWFNASIKKFKYYSDSIQEPNSLAKKIRHLAKKNGFNTGSNWIKKLTQMHDIQTVNNGVILVGPSGSGKTTARRLLFQAMNEVEDGADNICHIINAKVLRKEDLIGSFDIVTREWTDGVFTSLLRQVNLNLKGESCKRVWFVFDGAIDPVWIESLNSVLDDNKVLTLASGERLFFPENCRVIFEVESLNNATSATISRCGIVWFGESLFSIHDVVEYEICRLADPTTQNETSNFMENTQPDLISGTLEMFASEIRKYLKGNLLNSLIESVSDDFHVESFSRSRIFTTLFALLREQLNQLLSYIKVNASLTNFSFTKFIRRSLLVALMWSFTGDSTDDVSTKLQKLLLDNPMFLEDAPFLGPIMNNVCELPDGQWRNYESEISYNPCIDVSQPNSQVNTVDTIRNEKLVSGLLSVNQPILLVGPPGSGKTMSVCSVLRKSDRVIFVGMNFSKETLPSTLIKTLEQYATYKQRGNRLILSPDIESKSVVVFCDEINLPMSDEYGVQPLIELLRQMFEYSGFWYKGNWVTLENIQFVAACNPSTDPGRNKLSPRIVRKFAVFLVDYPGRDSLLMIYKSFNDSVLREIPNLKGLCVPLTNSMIEVYEHSRKKFIPSQRKHYVYSPRELTRWSKGIYEAVTGNVNMELDQFLRIWAHEAIRLFCDRLTNKDEKSWCFQMIVEVASRHFLNINKEKIFRQPMLYTRWISGSYESVDSSELLSFLTQRLMVYLEEESESPMVLHDDLLDHILRIERALNQVQGHLILVGPSATGKSSLTKFVCWMNQYTLVQLSTWKGYTILNFEEQLRKILVNTIKENKIVLLIDENDISDTSFIERMNNLLANAEIPGLFEGDDLSLLISLCQEAEPLLETHDEIFSWFSKIVAQRLHIVITINDPNDTRKPDLVSSPALFNRCVVNWLGDWSVPTLKQVCAVQLEDLDLTDYEGSESPGNMFRDNVIEAFVKIHLSVEFSEITPGYYQTFLETFVKLITKQGENMQDKQNHRNMGLDKLKQSVLEVELLKEQLSLKGDELQAKNAEANKTLDTMLFEQNEAEKKQEVSIQIQKSLEIQEKRIRERQEIVAQDLAIAEPAIVEAQQGVKNIKKQHLTELRSMLNPPVAIKLTLEAVSVLLGFEVANWREVLAVVRKDDFIASIVHFNGDEQITPELASYMEDTYLSRPNFNFESVNRASKACGPLLLWVQAQLRYSQVIEKVSPLRNEMLFLEEEASDARARLIALNEMIEELEGSINGYKLQYASLIREIEKIKQQMEAVENTLLRSVSLLESLAAERDRWSTSNNEFVDRRKTLVGDCLISAAFIAYCGFYGEETRKALIKKWKTVLELLNISCSVSHTIVNHLGVFGTLVSWEAFGLPRDNICIENMIILSQSSRFPFIIDPSGKILNVLTNCISDQPPIVTSFLDRSFVRQLENALRFGSTIILQDAEHYDPIIRPILGNTFERVGGRKLINIGENKIDFSPKFKLVLISKDPSIIIPSYVASRTTILNFTITENSVVSQVLNNVLRIRYPVVDDQRIEVIKINSEYQIQLRSLEDELLDKLSESEGNILENGELLKTLESLKRESQQLSEKIKDTENVITTIDELKDKYKTFAHHCSKIFQILQALPKLSDFYHVSVDYMMNICIYVLQISQDNNSLASIIKILYQEVFKRLRVSIKDSHENVFILMLLSSYFGPNYRFVEQVLEPLSSAPVVNATEFVTLFSMGLDVETEGNHANWLDDSVNLKDQNQLELPLLASSLLTENAQLKLSFSDVITHILFDGIVPYSLSDIATNSADSLVILCSTGHADVTANVQFLASESNVDLKIVSMGVEESVMMVKRELSILGDGWLLLENVQMSPSILTAIIEVFESKTLTKKIFMTCNENSNIPVPLLKMAKLVMVGEVPDLSSHFRTILNGQLYCMKSPLPFEKTHVFMLAGWLHYVIQERMRYAPLGFSKRYDFGRTDLVSSLYVIDKWIGSVSRDRTNINPDQIPWDAIKYVITEIVYGAQLETEEDRKIVSTLTSHLFRSFSFEEGFHLVIPDNVNHLALPDHKSLDSYIEWCESLPKHTPMKWIGLDDTVAKDAQQRQMRANLIDTITLLSEVNIDKH</sequence>
<proteinExistence type="inferred from homology"/>
<dbReference type="Gene3D" id="3.40.50.300">
    <property type="entry name" value="P-loop containing nucleotide triphosphate hydrolases"/>
    <property type="match status" value="5"/>
</dbReference>
<evidence type="ECO:0000256" key="9">
    <source>
        <dbReference type="ARBA" id="ARBA00023017"/>
    </source>
</evidence>
<dbReference type="GO" id="GO:0051959">
    <property type="term" value="F:dynein light intermediate chain binding"/>
    <property type="evidence" value="ECO:0007669"/>
    <property type="project" value="InterPro"/>
</dbReference>
<reference evidence="16 17" key="1">
    <citation type="submission" date="2016-02" db="EMBL/GenBank/DDBJ databases">
        <title>Comparative genomic and transcriptomic foundation for Pichia pastoris.</title>
        <authorList>
            <person name="Love K.R."/>
            <person name="Shah K.A."/>
            <person name="Whittaker C.A."/>
            <person name="Wu J."/>
            <person name="Bartlett M.C."/>
            <person name="Ma D."/>
            <person name="Leeson R.L."/>
            <person name="Priest M."/>
            <person name="Young S.K."/>
            <person name="Love J.C."/>
        </authorList>
    </citation>
    <scope>NUCLEOTIDE SEQUENCE [LARGE SCALE GENOMIC DNA]</scope>
    <source>
        <strain evidence="16 17">ATCC 28485</strain>
    </source>
</reference>
<dbReference type="InterPro" id="IPR027417">
    <property type="entry name" value="P-loop_NTPase"/>
</dbReference>
<organism evidence="16 17">
    <name type="scientific">Komagataella pastoris</name>
    <name type="common">Yeast</name>
    <name type="synonym">Pichia pastoris</name>
    <dbReference type="NCBI Taxonomy" id="4922"/>
    <lineage>
        <taxon>Eukaryota</taxon>
        <taxon>Fungi</taxon>
        <taxon>Dikarya</taxon>
        <taxon>Ascomycota</taxon>
        <taxon>Saccharomycotina</taxon>
        <taxon>Pichiomycetes</taxon>
        <taxon>Pichiales</taxon>
        <taxon>Pichiaceae</taxon>
        <taxon>Komagataella</taxon>
    </lineage>
</organism>
<feature type="coiled-coil region" evidence="14">
    <location>
        <begin position="3583"/>
        <end position="3638"/>
    </location>
</feature>
<dbReference type="Gene3D" id="3.20.180.20">
    <property type="entry name" value="Dynein heavy chain, N-terminal domain 2"/>
    <property type="match status" value="1"/>
</dbReference>
<dbReference type="InterPro" id="IPR013602">
    <property type="entry name" value="Dynein_heavy_linker"/>
</dbReference>
<dbReference type="Pfam" id="PF08393">
    <property type="entry name" value="DHC_N2"/>
    <property type="match status" value="1"/>
</dbReference>
<comment type="similarity">
    <text evidence="2">Belongs to the dynein heavy chain family.</text>
</comment>
<dbReference type="InterPro" id="IPR042219">
    <property type="entry name" value="AAA_lid_11_sf"/>
</dbReference>
<dbReference type="Pfam" id="PF12775">
    <property type="entry name" value="AAA_7"/>
    <property type="match status" value="1"/>
</dbReference>
<dbReference type="InterPro" id="IPR042222">
    <property type="entry name" value="Dynein_2_N"/>
</dbReference>
<dbReference type="Gene3D" id="1.10.8.1220">
    <property type="match status" value="1"/>
</dbReference>
<comment type="subcellular location">
    <subcellularLocation>
        <location evidence="1">Cytoplasm</location>
        <location evidence="1">Cytoskeleton</location>
    </subcellularLocation>
</comment>
<evidence type="ECO:0000256" key="4">
    <source>
        <dbReference type="ARBA" id="ARBA00022490"/>
    </source>
</evidence>
<dbReference type="InterPro" id="IPR024743">
    <property type="entry name" value="Dynein_HC_stalk"/>
</dbReference>
<dbReference type="GO" id="GO:0005938">
    <property type="term" value="C:cell cortex"/>
    <property type="evidence" value="ECO:0007669"/>
    <property type="project" value="TreeGrafter"/>
</dbReference>
<dbReference type="FunFam" id="1.20.920.20:FF:000002">
    <property type="entry name" value="Cytoplasmic dynein 1 heavy chain"/>
    <property type="match status" value="1"/>
</dbReference>
<dbReference type="CDD" id="cd00009">
    <property type="entry name" value="AAA"/>
    <property type="match status" value="1"/>
</dbReference>
<dbReference type="InterPro" id="IPR003593">
    <property type="entry name" value="AAA+_ATPase"/>
</dbReference>
<evidence type="ECO:0000256" key="5">
    <source>
        <dbReference type="ARBA" id="ARBA00022701"/>
    </source>
</evidence>
<keyword evidence="11" id="KW-0505">Motor protein</keyword>
<dbReference type="InterPro" id="IPR026983">
    <property type="entry name" value="DHC"/>
</dbReference>
<dbReference type="Pfam" id="PF12780">
    <property type="entry name" value="AAA_8"/>
    <property type="match status" value="1"/>
</dbReference>
<feature type="domain" description="AAA+ ATPase" evidence="15">
    <location>
        <begin position="2804"/>
        <end position="2965"/>
    </location>
</feature>
<keyword evidence="17" id="KW-1185">Reference proteome</keyword>
<dbReference type="GO" id="GO:0008569">
    <property type="term" value="F:minus-end-directed microtubule motor activity"/>
    <property type="evidence" value="ECO:0007669"/>
    <property type="project" value="TreeGrafter"/>
</dbReference>
<dbReference type="Pfam" id="PF17852">
    <property type="entry name" value="Dynein_AAA_lid"/>
    <property type="match status" value="1"/>
</dbReference>
<evidence type="ECO:0000259" key="15">
    <source>
        <dbReference type="SMART" id="SM00382"/>
    </source>
</evidence>
<dbReference type="Pfam" id="PF18198">
    <property type="entry name" value="AAA_lid_11"/>
    <property type="match status" value="1"/>
</dbReference>
<dbReference type="InterPro" id="IPR054354">
    <property type="entry name" value="DYNC2H1-like_lid"/>
</dbReference>
<dbReference type="Proteomes" id="UP000094565">
    <property type="component" value="Chromosome 2"/>
</dbReference>
<dbReference type="Gene3D" id="1.20.920.30">
    <property type="match status" value="1"/>
</dbReference>